<name>A0ABN8E014_9VIBR</name>
<evidence type="ECO:0000256" key="1">
    <source>
        <dbReference type="ARBA" id="ARBA00023172"/>
    </source>
</evidence>
<dbReference type="RefSeq" id="WP_237359988.1">
    <property type="nucleotide sequence ID" value="NZ_CAKLDM010000001.1"/>
</dbReference>
<reference evidence="2" key="1">
    <citation type="submission" date="2021-11" db="EMBL/GenBank/DDBJ databases">
        <authorList>
            <person name="Rodrigo-Torres L."/>
            <person name="Arahal R. D."/>
            <person name="Lucena T."/>
        </authorList>
    </citation>
    <scope>NUCLEOTIDE SEQUENCE</scope>
    <source>
        <strain evidence="2">CECT 7928</strain>
    </source>
</reference>
<accession>A0ABN8E014</accession>
<protein>
    <submittedName>
        <fullName evidence="2">Uncharacterized protein</fullName>
    </submittedName>
</protein>
<evidence type="ECO:0000313" key="3">
    <source>
        <dbReference type="Proteomes" id="UP000838748"/>
    </source>
</evidence>
<dbReference type="InterPro" id="IPR011010">
    <property type="entry name" value="DNA_brk_join_enz"/>
</dbReference>
<keyword evidence="1" id="KW-0233">DNA recombination</keyword>
<gene>
    <name evidence="2" type="ORF">VMF7928_00587</name>
</gene>
<evidence type="ECO:0000313" key="2">
    <source>
        <dbReference type="EMBL" id="CAH0536633.1"/>
    </source>
</evidence>
<sequence>MNDIGTKLDFSPKEKNLDIFLENLFFGSTEEKAAIALEVQRLCRIMPIQLKSNFPLIEQIENTCESYILDKPTTLESVLTKIRENKLLTLCYIPAFISSEITLSSYNIAKFDHYKALTFFVVAHLSIEGEHESKIYAVCNEIRQYAFGSRELLSAHLPTLHDKTLQHIIDSLYDLLQEDFILGTPVAGQINNIKRPYRDYYNNRPGFHRKSSSREFKGKTALSISSKVMPDENQSTNVLEIKDIRLVEKKFNKSWEEEEENSKIARSIVLITDQSFTTQANFHNMLQARAINERVRKKSMFLTCDISAITVHELRSLINHCTNDIQQLTQHKLEAIICLFMLLTGNTLDDIRKWKLKRNCLKEITGIIRTFRLPSQKVRDELTPVLQRVTEHYIIPLPKALTSQVNNFKFSEVTTEKVQTYLSKINKLYGITLSLQKITRTITQIMTYHRVDHVLIDLITGYDIQNQPARFYTYIPNSRLESIYQRYSKYLAKLSNNPSFFEIKMLESVRSLGSPLYIDHKIVRQIICSLKGLITHYRPSLAESYYSEQSHNLRVLFLQILLGLSSGYRPVNGWFGTIKDIHLSTGEYRIAEKEREVGYRGRTVVLPDVTIRAIKEYLTYCQQSILYFENQSRELNLRYKQCLSGQTPFCFYRRHNKIEEVSPSTYLVHMDPIFPIQANWTRHYLRSFLFEHQVSSELIHAWLGHLHSEQLPFEQFSQLNRHSLRDISNLIGKHLENLVSGQNDD</sequence>
<dbReference type="InterPro" id="IPR013762">
    <property type="entry name" value="Integrase-like_cat_sf"/>
</dbReference>
<comment type="caution">
    <text evidence="2">The sequence shown here is derived from an EMBL/GenBank/DDBJ whole genome shotgun (WGS) entry which is preliminary data.</text>
</comment>
<dbReference type="Gene3D" id="1.10.443.10">
    <property type="entry name" value="Intergrase catalytic core"/>
    <property type="match status" value="1"/>
</dbReference>
<dbReference type="EMBL" id="CAKLDM010000001">
    <property type="protein sequence ID" value="CAH0536633.1"/>
    <property type="molecule type" value="Genomic_DNA"/>
</dbReference>
<dbReference type="SUPFAM" id="SSF56349">
    <property type="entry name" value="DNA breaking-rejoining enzymes"/>
    <property type="match status" value="1"/>
</dbReference>
<proteinExistence type="predicted"/>
<organism evidence="2 3">
    <name type="scientific">Vibrio marisflavi CECT 7928</name>
    <dbReference type="NCBI Taxonomy" id="634439"/>
    <lineage>
        <taxon>Bacteria</taxon>
        <taxon>Pseudomonadati</taxon>
        <taxon>Pseudomonadota</taxon>
        <taxon>Gammaproteobacteria</taxon>
        <taxon>Vibrionales</taxon>
        <taxon>Vibrionaceae</taxon>
        <taxon>Vibrio</taxon>
    </lineage>
</organism>
<dbReference type="Proteomes" id="UP000838748">
    <property type="component" value="Unassembled WGS sequence"/>
</dbReference>
<keyword evidence="3" id="KW-1185">Reference proteome</keyword>